<dbReference type="KEGG" id="tmr:Tmar_2345"/>
<feature type="compositionally biased region" description="Gly residues" evidence="4">
    <location>
        <begin position="123"/>
        <end position="148"/>
    </location>
</feature>
<dbReference type="EMBL" id="CP002344">
    <property type="protein sequence ID" value="ADU52422.1"/>
    <property type="molecule type" value="Genomic_DNA"/>
</dbReference>
<dbReference type="SUPFAM" id="SSF50494">
    <property type="entry name" value="Trypsin-like serine proteases"/>
    <property type="match status" value="1"/>
</dbReference>
<dbReference type="PANTHER" id="PTHR43343:SF3">
    <property type="entry name" value="PROTEASE DO-LIKE 8, CHLOROPLASTIC"/>
    <property type="match status" value="1"/>
</dbReference>
<keyword evidence="2" id="KW-0645">Protease</keyword>
<dbReference type="InterPro" id="IPR043504">
    <property type="entry name" value="Peptidase_S1_PA_chymotrypsin"/>
</dbReference>
<dbReference type="InterPro" id="IPR001478">
    <property type="entry name" value="PDZ"/>
</dbReference>
<evidence type="ECO:0000256" key="2">
    <source>
        <dbReference type="ARBA" id="ARBA00022670"/>
    </source>
</evidence>
<dbReference type="RefSeq" id="WP_013496717.1">
    <property type="nucleotide sequence ID" value="NC_014831.1"/>
</dbReference>
<protein>
    <submittedName>
        <fullName evidence="6">Peptidase S1 and S6 chymotrypsin/Hap</fullName>
    </submittedName>
</protein>
<dbReference type="InterPro" id="IPR001940">
    <property type="entry name" value="Peptidase_S1C"/>
</dbReference>
<dbReference type="SMART" id="SM00228">
    <property type="entry name" value="PDZ"/>
    <property type="match status" value="1"/>
</dbReference>
<dbReference type="Pfam" id="PF13365">
    <property type="entry name" value="Trypsin_2"/>
    <property type="match status" value="1"/>
</dbReference>
<keyword evidence="7" id="KW-1185">Reference proteome</keyword>
<dbReference type="InterPro" id="IPR036034">
    <property type="entry name" value="PDZ_sf"/>
</dbReference>
<dbReference type="InterPro" id="IPR051201">
    <property type="entry name" value="Chloro_Bact_Ser_Proteases"/>
</dbReference>
<dbReference type="Pfam" id="PF17820">
    <property type="entry name" value="PDZ_6"/>
    <property type="match status" value="1"/>
</dbReference>
<dbReference type="PANTHER" id="PTHR43343">
    <property type="entry name" value="PEPTIDASE S12"/>
    <property type="match status" value="1"/>
</dbReference>
<evidence type="ECO:0000256" key="3">
    <source>
        <dbReference type="ARBA" id="ARBA00022801"/>
    </source>
</evidence>
<dbReference type="SUPFAM" id="SSF50156">
    <property type="entry name" value="PDZ domain-like"/>
    <property type="match status" value="1"/>
</dbReference>
<dbReference type="PRINTS" id="PR00834">
    <property type="entry name" value="PROTEASES2C"/>
</dbReference>
<sequence length="436" mass="44713">MSRFREAALRAARWLARGWVLALLAGAAGGLVGAGAAAWLAKPGAVGPWTSPIAPPGTSSPAEAVQRIAGPSVVGVISTYLRRHPVTGGSVVAARATGAGVIIDARGFIVTNHHVVSTLVPAGTGGDEPGPGPGTGRERGGPGTGGAGDPPRVRDVHPQRIEVLLPGGRRVPARLVAEDYPYSDLAVLRVDPQVAGELKPARFADSDRVRVGQWVAAIGSPAGLFHSVSLGIVSGVREELFQPVPPPAAGAPVVGERIFRLIQTDAAINPGNSGGALVDARGRVIGINTVKIAGGGPQDHFEGLGFAIPANDVRRIASDLVRYGRVRRPALGVEVVDVVQVTALAREDPAWALQFATALSQGHGAVIWRVEPGSPAARAGLRRGQVVVGCDGEPVRDSVDLLRIIDGKAAGQPVVLAVAGDGGIRRVAVRLAELGR</sequence>
<organism evidence="6 7">
    <name type="scientific">Thermaerobacter marianensis (strain ATCC 700841 / DSM 12885 / JCM 10246 / 7p75a)</name>
    <dbReference type="NCBI Taxonomy" id="644966"/>
    <lineage>
        <taxon>Bacteria</taxon>
        <taxon>Bacillati</taxon>
        <taxon>Bacillota</taxon>
        <taxon>Clostridia</taxon>
        <taxon>Eubacteriales</taxon>
        <taxon>Clostridiales Family XVII. Incertae Sedis</taxon>
        <taxon>Thermaerobacter</taxon>
    </lineage>
</organism>
<dbReference type="eggNOG" id="COG0265">
    <property type="taxonomic scope" value="Bacteria"/>
</dbReference>
<dbReference type="GO" id="GO:0006508">
    <property type="term" value="P:proteolysis"/>
    <property type="evidence" value="ECO:0007669"/>
    <property type="project" value="UniProtKB-KW"/>
</dbReference>
<dbReference type="STRING" id="644966.Tmar_2345"/>
<dbReference type="OrthoDB" id="9758917at2"/>
<dbReference type="Gene3D" id="2.40.10.10">
    <property type="entry name" value="Trypsin-like serine proteases"/>
    <property type="match status" value="2"/>
</dbReference>
<proteinExistence type="inferred from homology"/>
<evidence type="ECO:0000313" key="6">
    <source>
        <dbReference type="EMBL" id="ADU52422.1"/>
    </source>
</evidence>
<name>E6SLI0_THEM7</name>
<dbReference type="Proteomes" id="UP000008915">
    <property type="component" value="Chromosome"/>
</dbReference>
<evidence type="ECO:0000256" key="1">
    <source>
        <dbReference type="ARBA" id="ARBA00010541"/>
    </source>
</evidence>
<dbReference type="MEROPS" id="S01.494"/>
<evidence type="ECO:0000259" key="5">
    <source>
        <dbReference type="PROSITE" id="PS50106"/>
    </source>
</evidence>
<dbReference type="AlphaFoldDB" id="E6SLI0"/>
<feature type="domain" description="PDZ" evidence="5">
    <location>
        <begin position="320"/>
        <end position="397"/>
    </location>
</feature>
<dbReference type="PROSITE" id="PS50106">
    <property type="entry name" value="PDZ"/>
    <property type="match status" value="1"/>
</dbReference>
<reference evidence="6 7" key="1">
    <citation type="journal article" date="2010" name="Stand. Genomic Sci.">
        <title>Complete genome sequence of Thermaerobacter marianensis type strain (7p75a).</title>
        <authorList>
            <person name="Han C."/>
            <person name="Gu W."/>
            <person name="Zhang X."/>
            <person name="Lapidus A."/>
            <person name="Nolan M."/>
            <person name="Copeland A."/>
            <person name="Lucas S."/>
            <person name="Del Rio T.G."/>
            <person name="Tice H."/>
            <person name="Cheng J.F."/>
            <person name="Tapia R."/>
            <person name="Goodwin L."/>
            <person name="Pitluck S."/>
            <person name="Pagani I."/>
            <person name="Ivanova N."/>
            <person name="Mavromatis K."/>
            <person name="Mikhailova N."/>
            <person name="Pati A."/>
            <person name="Chen A."/>
            <person name="Palaniappan K."/>
            <person name="Land M."/>
            <person name="Hauser L."/>
            <person name="Chang Y.J."/>
            <person name="Jeffries C.D."/>
            <person name="Schneider S."/>
            <person name="Rohde M."/>
            <person name="Goker M."/>
            <person name="Pukall R."/>
            <person name="Woyke T."/>
            <person name="Bristow J."/>
            <person name="Eisen J.A."/>
            <person name="Markowitz V."/>
            <person name="Hugenholtz P."/>
            <person name="Kyrpides N.C."/>
            <person name="Klenk H.P."/>
            <person name="Detter J.C."/>
        </authorList>
    </citation>
    <scope>NUCLEOTIDE SEQUENCE [LARGE SCALE GENOMIC DNA]</scope>
    <source>
        <strain evidence="7">ATCC 700841 / DSM 12885 / JCM 10246 / 7p75a</strain>
    </source>
</reference>
<reference evidence="7" key="2">
    <citation type="journal article" date="2010" name="Stand. Genomic Sci.">
        <title>Complete genome sequence of Thermaerobacter marianensis type strain (7p75aT).</title>
        <authorList>
            <person name="Han C."/>
            <person name="Gu W."/>
            <person name="Zhang X."/>
            <person name="Lapidus A."/>
            <person name="Nolan M."/>
            <person name="Copeland A."/>
            <person name="Lucas S."/>
            <person name="Glavina Del Rio T."/>
            <person name="Tice H."/>
            <person name="Cheng J."/>
            <person name="Tapia R."/>
            <person name="Goodwin L."/>
            <person name="Pitluck S."/>
            <person name="Pagani I."/>
            <person name="Ivanova N."/>
            <person name="Mavromatis K."/>
            <person name="Mikhailova N."/>
            <person name="Pati A."/>
            <person name="Chen A."/>
            <person name="Palaniappan K."/>
            <person name="Land M."/>
            <person name="Hauser L."/>
            <person name="Chang Y."/>
            <person name="Jeffries C."/>
            <person name="Schneider S."/>
            <person name="Rohde M."/>
            <person name="Goker M."/>
            <person name="Pukall R."/>
            <person name="Woyke T."/>
            <person name="Bristow J."/>
            <person name="Eisen J."/>
            <person name="Markowitz V."/>
            <person name="Hugenholtz P."/>
            <person name="Kyrpides N."/>
            <person name="Klenk H."/>
            <person name="Detter J."/>
        </authorList>
    </citation>
    <scope>NUCLEOTIDE SEQUENCE [LARGE SCALE GENOMIC DNA]</scope>
    <source>
        <strain evidence="7">ATCC 700841 / DSM 12885 / JCM 10246 / 7p75a</strain>
    </source>
</reference>
<gene>
    <name evidence="6" type="ordered locus">Tmar_2345</name>
</gene>
<dbReference type="HOGENOM" id="CLU_020120_2_2_9"/>
<comment type="similarity">
    <text evidence="1">Belongs to the peptidase S1C family.</text>
</comment>
<accession>E6SLI0</accession>
<feature type="region of interest" description="Disordered" evidence="4">
    <location>
        <begin position="119"/>
        <end position="154"/>
    </location>
</feature>
<dbReference type="InterPro" id="IPR041489">
    <property type="entry name" value="PDZ_6"/>
</dbReference>
<dbReference type="GO" id="GO:0004252">
    <property type="term" value="F:serine-type endopeptidase activity"/>
    <property type="evidence" value="ECO:0007669"/>
    <property type="project" value="InterPro"/>
</dbReference>
<dbReference type="InterPro" id="IPR009003">
    <property type="entry name" value="Peptidase_S1_PA"/>
</dbReference>
<evidence type="ECO:0000256" key="4">
    <source>
        <dbReference type="SAM" id="MobiDB-lite"/>
    </source>
</evidence>
<keyword evidence="3" id="KW-0378">Hydrolase</keyword>
<dbReference type="Gene3D" id="2.30.42.10">
    <property type="match status" value="1"/>
</dbReference>
<evidence type="ECO:0000313" key="7">
    <source>
        <dbReference type="Proteomes" id="UP000008915"/>
    </source>
</evidence>